<dbReference type="OrthoDB" id="8593648at2"/>
<sequence>MFTRNVQSEDYEIVVDKMNEWWGGEEMHSVLPRFFFYQFRDSSYVIQDNHEVIGFLIGFPSRSTPTYAYLYLIGIDPRYRRQGLASSLYKRFFQAVYEKGCKEVHCTTLASNEGSIQYHEKLGFTRIDETEENASGLMKEGSIMMRKELRGEKEDDCKADYG</sequence>
<evidence type="ECO:0000259" key="1">
    <source>
        <dbReference type="PROSITE" id="PS51186"/>
    </source>
</evidence>
<comment type="caution">
    <text evidence="2">The sequence shown here is derived from an EMBL/GenBank/DDBJ whole genome shotgun (WGS) entry which is preliminary data.</text>
</comment>
<reference evidence="2 3" key="1">
    <citation type="submission" date="2013-08" db="EMBL/GenBank/DDBJ databases">
        <authorList>
            <person name="Huang J."/>
            <person name="Wang G."/>
        </authorList>
    </citation>
    <scope>NUCLEOTIDE SEQUENCE [LARGE SCALE GENOMIC DNA]</scope>
    <source>
        <strain evidence="2 3">JSM 076056</strain>
    </source>
</reference>
<feature type="domain" description="N-acetyltransferase" evidence="1">
    <location>
        <begin position="1"/>
        <end position="150"/>
    </location>
</feature>
<organism evidence="2 3">
    <name type="scientific">Pontibacillus halophilus JSM 076056 = DSM 19796</name>
    <dbReference type="NCBI Taxonomy" id="1385510"/>
    <lineage>
        <taxon>Bacteria</taxon>
        <taxon>Bacillati</taxon>
        <taxon>Bacillota</taxon>
        <taxon>Bacilli</taxon>
        <taxon>Bacillales</taxon>
        <taxon>Bacillaceae</taxon>
        <taxon>Pontibacillus</taxon>
    </lineage>
</organism>
<evidence type="ECO:0000313" key="2">
    <source>
        <dbReference type="EMBL" id="KGX90544.1"/>
    </source>
</evidence>
<proteinExistence type="predicted"/>
<dbReference type="STRING" id="1385510.GCA_000425205_02993"/>
<dbReference type="EMBL" id="AVPE01000014">
    <property type="protein sequence ID" value="KGX90544.1"/>
    <property type="molecule type" value="Genomic_DNA"/>
</dbReference>
<accession>A0A0A5GEZ8</accession>
<dbReference type="GO" id="GO:0016747">
    <property type="term" value="F:acyltransferase activity, transferring groups other than amino-acyl groups"/>
    <property type="evidence" value="ECO:0007669"/>
    <property type="project" value="InterPro"/>
</dbReference>
<dbReference type="RefSeq" id="WP_051239991.1">
    <property type="nucleotide sequence ID" value="NZ_AULI01000014.1"/>
</dbReference>
<dbReference type="AlphaFoldDB" id="A0A0A5GEZ8"/>
<dbReference type="InterPro" id="IPR000182">
    <property type="entry name" value="GNAT_dom"/>
</dbReference>
<gene>
    <name evidence="2" type="ORF">N781_07050</name>
</gene>
<dbReference type="PROSITE" id="PS51186">
    <property type="entry name" value="GNAT"/>
    <property type="match status" value="1"/>
</dbReference>
<evidence type="ECO:0000313" key="3">
    <source>
        <dbReference type="Proteomes" id="UP000030528"/>
    </source>
</evidence>
<dbReference type="SUPFAM" id="SSF55729">
    <property type="entry name" value="Acyl-CoA N-acyltransferases (Nat)"/>
    <property type="match status" value="1"/>
</dbReference>
<dbReference type="Pfam" id="PF00583">
    <property type="entry name" value="Acetyltransf_1"/>
    <property type="match status" value="1"/>
</dbReference>
<name>A0A0A5GEZ8_9BACI</name>
<dbReference type="PANTHER" id="PTHR43072">
    <property type="entry name" value="N-ACETYLTRANSFERASE"/>
    <property type="match status" value="1"/>
</dbReference>
<dbReference type="InterPro" id="IPR016181">
    <property type="entry name" value="Acyl_CoA_acyltransferase"/>
</dbReference>
<dbReference type="InterPro" id="IPR017255">
    <property type="entry name" value="AcTrfase_GNAT_prd"/>
</dbReference>
<dbReference type="Proteomes" id="UP000030528">
    <property type="component" value="Unassembled WGS sequence"/>
</dbReference>
<dbReference type="eggNOG" id="COG0456">
    <property type="taxonomic scope" value="Bacteria"/>
</dbReference>
<protein>
    <recommendedName>
        <fullName evidence="1">N-acetyltransferase domain-containing protein</fullName>
    </recommendedName>
</protein>
<dbReference type="Gene3D" id="3.40.630.30">
    <property type="match status" value="1"/>
</dbReference>
<keyword evidence="3" id="KW-1185">Reference proteome</keyword>
<dbReference type="CDD" id="cd04301">
    <property type="entry name" value="NAT_SF"/>
    <property type="match status" value="1"/>
</dbReference>
<dbReference type="PIRSF" id="PIRSF037663">
    <property type="entry name" value="Acetyltransf_GNAT_prd"/>
    <property type="match status" value="1"/>
</dbReference>
<dbReference type="PANTHER" id="PTHR43072:SF36">
    <property type="entry name" value="RIBOSOMAL-PROTEIN-ALANINE ACETYLTRANSFERASE"/>
    <property type="match status" value="1"/>
</dbReference>